<dbReference type="PANTHER" id="PTHR24567">
    <property type="entry name" value="CRP FAMILY TRANSCRIPTIONAL REGULATORY PROTEIN"/>
    <property type="match status" value="1"/>
</dbReference>
<dbReference type="Pfam" id="PF00027">
    <property type="entry name" value="cNMP_binding"/>
    <property type="match status" value="1"/>
</dbReference>
<dbReference type="InterPro" id="IPR000595">
    <property type="entry name" value="cNMP-bd_dom"/>
</dbReference>
<accession>A0A975GSX6</accession>
<dbReference type="PROSITE" id="PS50042">
    <property type="entry name" value="CNMP_BINDING_3"/>
    <property type="match status" value="1"/>
</dbReference>
<dbReference type="KEGG" id="dmm:dnm_085810"/>
<evidence type="ECO:0000259" key="1">
    <source>
        <dbReference type="PROSITE" id="PS50042"/>
    </source>
</evidence>
<gene>
    <name evidence="2" type="ORF">dnm_085810</name>
</gene>
<dbReference type="PANTHER" id="PTHR24567:SF74">
    <property type="entry name" value="HTH-TYPE TRANSCRIPTIONAL REGULATOR ARCR"/>
    <property type="match status" value="1"/>
</dbReference>
<evidence type="ECO:0000313" key="3">
    <source>
        <dbReference type="Proteomes" id="UP000663722"/>
    </source>
</evidence>
<dbReference type="AlphaFoldDB" id="A0A975GSX6"/>
<dbReference type="Gene3D" id="2.60.120.10">
    <property type="entry name" value="Jelly Rolls"/>
    <property type="match status" value="1"/>
</dbReference>
<dbReference type="InterPro" id="IPR014710">
    <property type="entry name" value="RmlC-like_jellyroll"/>
</dbReference>
<dbReference type="RefSeq" id="WP_207679837.1">
    <property type="nucleotide sequence ID" value="NZ_CP061800.1"/>
</dbReference>
<sequence>MIIDQGELLQGTTMVFMKEFMELTVRESHNAGDFIFHEGDQATQFYTLIKGNVKLNVGETGQKVYIVSRSGEAFGWSSVVGRDVYSAAAECMEPTSLLRIDRGDLQHLLEKYPDCGLVFYKSLSEVLGKRLLQCYEIISTFS</sequence>
<proteinExistence type="predicted"/>
<keyword evidence="3" id="KW-1185">Reference proteome</keyword>
<reference evidence="2" key="1">
    <citation type="journal article" date="2021" name="Microb. Physiol.">
        <title>Proteogenomic Insights into the Physiology of Marine, Sulfate-Reducing, Filamentous Desulfonema limicola and Desulfonema magnum.</title>
        <authorList>
            <person name="Schnaars V."/>
            <person name="Wohlbrand L."/>
            <person name="Scheve S."/>
            <person name="Hinrichs C."/>
            <person name="Reinhardt R."/>
            <person name="Rabus R."/>
        </authorList>
    </citation>
    <scope>NUCLEOTIDE SEQUENCE</scope>
    <source>
        <strain evidence="2">4be13</strain>
    </source>
</reference>
<dbReference type="CDD" id="cd00038">
    <property type="entry name" value="CAP_ED"/>
    <property type="match status" value="1"/>
</dbReference>
<feature type="domain" description="Cyclic nucleotide-binding" evidence="1">
    <location>
        <begin position="8"/>
        <end position="109"/>
    </location>
</feature>
<dbReference type="SMART" id="SM00100">
    <property type="entry name" value="cNMP"/>
    <property type="match status" value="1"/>
</dbReference>
<dbReference type="GO" id="GO:0003700">
    <property type="term" value="F:DNA-binding transcription factor activity"/>
    <property type="evidence" value="ECO:0007669"/>
    <property type="project" value="TreeGrafter"/>
</dbReference>
<dbReference type="InterPro" id="IPR050397">
    <property type="entry name" value="Env_Response_Regulators"/>
</dbReference>
<organism evidence="2 3">
    <name type="scientific">Desulfonema magnum</name>
    <dbReference type="NCBI Taxonomy" id="45655"/>
    <lineage>
        <taxon>Bacteria</taxon>
        <taxon>Pseudomonadati</taxon>
        <taxon>Thermodesulfobacteriota</taxon>
        <taxon>Desulfobacteria</taxon>
        <taxon>Desulfobacterales</taxon>
        <taxon>Desulfococcaceae</taxon>
        <taxon>Desulfonema</taxon>
    </lineage>
</organism>
<dbReference type="SUPFAM" id="SSF51206">
    <property type="entry name" value="cAMP-binding domain-like"/>
    <property type="match status" value="1"/>
</dbReference>
<dbReference type="InterPro" id="IPR018490">
    <property type="entry name" value="cNMP-bd_dom_sf"/>
</dbReference>
<name>A0A975GSX6_9BACT</name>
<protein>
    <submittedName>
        <fullName evidence="2">Cyclic nucleotide-binding domain-containing protein</fullName>
    </submittedName>
</protein>
<dbReference type="Proteomes" id="UP000663722">
    <property type="component" value="Chromosome"/>
</dbReference>
<dbReference type="GO" id="GO:0005829">
    <property type="term" value="C:cytosol"/>
    <property type="evidence" value="ECO:0007669"/>
    <property type="project" value="TreeGrafter"/>
</dbReference>
<dbReference type="EMBL" id="CP061800">
    <property type="protein sequence ID" value="QTA92501.1"/>
    <property type="molecule type" value="Genomic_DNA"/>
</dbReference>
<evidence type="ECO:0000313" key="2">
    <source>
        <dbReference type="EMBL" id="QTA92501.1"/>
    </source>
</evidence>